<dbReference type="Gene3D" id="3.40.80.10">
    <property type="entry name" value="Peptidoglycan recognition protein-like"/>
    <property type="match status" value="1"/>
</dbReference>
<feature type="region of interest" description="Disordered" evidence="16">
    <location>
        <begin position="761"/>
        <end position="781"/>
    </location>
</feature>
<evidence type="ECO:0000256" key="16">
    <source>
        <dbReference type="SAM" id="MobiDB-lite"/>
    </source>
</evidence>
<feature type="compositionally biased region" description="Low complexity" evidence="16">
    <location>
        <begin position="465"/>
        <end position="489"/>
    </location>
</feature>
<dbReference type="AlphaFoldDB" id="Q9LAA1"/>
<dbReference type="SMART" id="SM00047">
    <property type="entry name" value="LYZ2"/>
    <property type="match status" value="1"/>
</dbReference>
<keyword evidence="11" id="KW-0677">Repeat</keyword>
<dbReference type="SMART" id="SM00644">
    <property type="entry name" value="Ami_2"/>
    <property type="match status" value="1"/>
</dbReference>
<feature type="compositionally biased region" description="Low complexity" evidence="16">
    <location>
        <begin position="226"/>
        <end position="252"/>
    </location>
</feature>
<protein>
    <recommendedName>
        <fullName evidence="8">Bifunctional autolysin</fullName>
        <ecNumber evidence="7">3.2.1.96</ecNumber>
        <ecNumber evidence="6">3.5.1.28</ecNumber>
    </recommendedName>
</protein>
<evidence type="ECO:0000256" key="5">
    <source>
        <dbReference type="ARBA" id="ARBA00011697"/>
    </source>
</evidence>
<comment type="subcellular location">
    <subcellularLocation>
        <location evidence="2">Secreted</location>
    </subcellularLocation>
</comment>
<dbReference type="InterPro" id="IPR025987">
    <property type="entry name" value="GW_dom"/>
</dbReference>
<feature type="region of interest" description="Disordered" evidence="16">
    <location>
        <begin position="180"/>
        <end position="267"/>
    </location>
</feature>
<dbReference type="PANTHER" id="PTHR21713">
    <property type="entry name" value="NASCENT POLYPEPTIDE ASSOCIATED COMPLEX ALPHA SUBUNIT-RELATED"/>
    <property type="match status" value="1"/>
</dbReference>
<proteinExistence type="inferred from homology"/>
<feature type="signal peptide" evidence="17">
    <location>
        <begin position="1"/>
        <end position="29"/>
    </location>
</feature>
<feature type="domain" description="GW" evidence="18">
    <location>
        <begin position="865"/>
        <end position="939"/>
    </location>
</feature>
<dbReference type="EC" id="3.5.1.28" evidence="6"/>
<evidence type="ECO:0000256" key="8">
    <source>
        <dbReference type="ARBA" id="ARBA00016987"/>
    </source>
</evidence>
<dbReference type="GO" id="GO:0004040">
    <property type="term" value="F:amidase activity"/>
    <property type="evidence" value="ECO:0007669"/>
    <property type="project" value="InterPro"/>
</dbReference>
<dbReference type="Pfam" id="PF01832">
    <property type="entry name" value="Glucosaminidase"/>
    <property type="match status" value="1"/>
</dbReference>
<keyword evidence="13" id="KW-0511">Multifunctional enzyme</keyword>
<feature type="domain" description="GW" evidence="18">
    <location>
        <begin position="570"/>
        <end position="644"/>
    </location>
</feature>
<dbReference type="SUPFAM" id="SSF55846">
    <property type="entry name" value="N-acetylmuramoyl-L-alanine amidase-like"/>
    <property type="match status" value="1"/>
</dbReference>
<evidence type="ECO:0000256" key="7">
    <source>
        <dbReference type="ARBA" id="ARBA00012566"/>
    </source>
</evidence>
<evidence type="ECO:0000256" key="6">
    <source>
        <dbReference type="ARBA" id="ARBA00011901"/>
    </source>
</evidence>
<dbReference type="GO" id="GO:0005576">
    <property type="term" value="C:extracellular region"/>
    <property type="evidence" value="ECO:0007669"/>
    <property type="project" value="UniProtKB-SubCell"/>
</dbReference>
<dbReference type="GO" id="GO:0033925">
    <property type="term" value="F:mannosyl-glycoprotein endo-beta-N-acetylglucosaminidase activity"/>
    <property type="evidence" value="ECO:0007669"/>
    <property type="project" value="UniProtKB-EC"/>
</dbReference>
<feature type="domain" description="GW" evidence="18">
    <location>
        <begin position="482"/>
        <end position="568"/>
    </location>
</feature>
<name>Q9LAA1_STASI</name>
<dbReference type="InterPro" id="IPR036505">
    <property type="entry name" value="Amidase/PGRP_sf"/>
</dbReference>
<dbReference type="GO" id="GO:0071555">
    <property type="term" value="P:cell wall organization"/>
    <property type="evidence" value="ECO:0007669"/>
    <property type="project" value="UniProtKB-KW"/>
</dbReference>
<evidence type="ECO:0000256" key="17">
    <source>
        <dbReference type="SAM" id="SignalP"/>
    </source>
</evidence>
<evidence type="ECO:0000256" key="2">
    <source>
        <dbReference type="ARBA" id="ARBA00004613"/>
    </source>
</evidence>
<feature type="region of interest" description="Disordered" evidence="16">
    <location>
        <begin position="28"/>
        <end position="65"/>
    </location>
</feature>
<comment type="similarity">
    <text evidence="4">In the C-terminal section; belongs to the glycosyl hydrolase 73 family.</text>
</comment>
<feature type="compositionally biased region" description="Polar residues" evidence="16">
    <location>
        <begin position="184"/>
        <end position="202"/>
    </location>
</feature>
<dbReference type="CDD" id="cd06583">
    <property type="entry name" value="PGRP"/>
    <property type="match status" value="1"/>
</dbReference>
<keyword evidence="9" id="KW-0964">Secreted</keyword>
<keyword evidence="12" id="KW-0378">Hydrolase</keyword>
<evidence type="ECO:0000256" key="4">
    <source>
        <dbReference type="ARBA" id="ARBA00007974"/>
    </source>
</evidence>
<evidence type="ECO:0000256" key="3">
    <source>
        <dbReference type="ARBA" id="ARBA00006088"/>
    </source>
</evidence>
<feature type="region of interest" description="Disordered" evidence="16">
    <location>
        <begin position="463"/>
        <end position="489"/>
    </location>
</feature>
<feature type="compositionally biased region" description="Low complexity" evidence="16">
    <location>
        <begin position="131"/>
        <end position="165"/>
    </location>
</feature>
<gene>
    <name evidence="19" type="primary">bph</name>
</gene>
<dbReference type="GO" id="GO:0005854">
    <property type="term" value="C:nascent polypeptide-associated complex"/>
    <property type="evidence" value="ECO:0007669"/>
    <property type="project" value="InterPro"/>
</dbReference>
<comment type="similarity">
    <text evidence="3">In the N-terminal section; belongs to the N-acetylmuramoyl-L-alanine amidase 2 family.</text>
</comment>
<feature type="compositionally biased region" description="Low complexity" evidence="16">
    <location>
        <begin position="31"/>
        <end position="65"/>
    </location>
</feature>
<reference evidence="19" key="1">
    <citation type="submission" date="1999-04" db="EMBL/GenBank/DDBJ databases">
        <title>Proteolytic processing of a bifunctional peptidoglycan hydrolase to multiple molecular forms of amidase and hexosaminidase by Staphylococcus simulans biovar staphylolyticus.</title>
        <authorList>
            <person name="Aldous W.K."/>
            <person name="DeHart H.P."/>
            <person name="Heath L.S."/>
            <person name="LeBlanc P.A."/>
            <person name="Sloan G.L."/>
            <person name="Heath H.E.III."/>
        </authorList>
    </citation>
    <scope>NUCLEOTIDE SEQUENCE</scope>
</reference>
<feature type="compositionally biased region" description="Polar residues" evidence="16">
    <location>
        <begin position="102"/>
        <end position="130"/>
    </location>
</feature>
<dbReference type="GO" id="GO:0008745">
    <property type="term" value="F:N-acetylmuramoyl-L-alanine amidase activity"/>
    <property type="evidence" value="ECO:0007669"/>
    <property type="project" value="UniProtKB-EC"/>
</dbReference>
<dbReference type="EMBL" id="AF145028">
    <property type="protein sequence ID" value="AAF61466.1"/>
    <property type="molecule type" value="Genomic_DNA"/>
</dbReference>
<evidence type="ECO:0000256" key="9">
    <source>
        <dbReference type="ARBA" id="ARBA00022525"/>
    </source>
</evidence>
<feature type="chain" id="PRO_5004329996" description="Bifunctional autolysin" evidence="17">
    <location>
        <begin position="30"/>
        <end position="1266"/>
    </location>
</feature>
<evidence type="ECO:0000259" key="18">
    <source>
        <dbReference type="PROSITE" id="PS51780"/>
    </source>
</evidence>
<dbReference type="EC" id="3.2.1.96" evidence="7"/>
<dbReference type="InterPro" id="IPR038200">
    <property type="entry name" value="GW_dom_sf"/>
</dbReference>
<evidence type="ECO:0000313" key="19">
    <source>
        <dbReference type="EMBL" id="AAF61466.1"/>
    </source>
</evidence>
<evidence type="ECO:0000256" key="12">
    <source>
        <dbReference type="ARBA" id="ARBA00022801"/>
    </source>
</evidence>
<comment type="catalytic activity">
    <reaction evidence="1">
        <text>Hydrolyzes the link between N-acetylmuramoyl residues and L-amino acid residues in certain cell-wall glycopeptides.</text>
        <dbReference type="EC" id="3.5.1.28"/>
    </reaction>
</comment>
<dbReference type="PROSITE" id="PS51780">
    <property type="entry name" value="GW"/>
    <property type="match status" value="5"/>
</dbReference>
<dbReference type="CAZy" id="GH73">
    <property type="family name" value="Glycoside Hydrolase Family 73"/>
</dbReference>
<dbReference type="Gene3D" id="2.30.30.170">
    <property type="match status" value="5"/>
</dbReference>
<evidence type="ECO:0000256" key="1">
    <source>
        <dbReference type="ARBA" id="ARBA00001561"/>
    </source>
</evidence>
<dbReference type="InterPro" id="IPR016641">
    <property type="entry name" value="EGD2/NACA0like"/>
</dbReference>
<evidence type="ECO:0000256" key="14">
    <source>
        <dbReference type="ARBA" id="ARBA00023316"/>
    </source>
</evidence>
<dbReference type="InterPro" id="IPR002901">
    <property type="entry name" value="MGlyc_endo_b_GlcNAc-like_dom"/>
</dbReference>
<comment type="catalytic activity">
    <reaction evidence="15">
        <text>an N(4)-(oligosaccharide-(1-&gt;3)-[oligosaccharide-(1-&gt;6)]-beta-D-Man-(1-&gt;4)-beta-D-GlcNAc-(1-&gt;4)-alpha-D-GlcNAc)-L-asparaginyl-[protein] + H2O = an oligosaccharide-(1-&gt;3)-[oligosaccharide-(1-&gt;6)]-beta-D-Man-(1-&gt;4)-D-GlcNAc + N(4)-(N-acetyl-beta-D-glucosaminyl)-L-asparaginyl-[protein]</text>
        <dbReference type="Rhea" id="RHEA:73067"/>
        <dbReference type="Rhea" id="RHEA-COMP:12603"/>
        <dbReference type="Rhea" id="RHEA-COMP:18176"/>
        <dbReference type="ChEBI" id="CHEBI:15377"/>
        <dbReference type="ChEBI" id="CHEBI:132248"/>
        <dbReference type="ChEBI" id="CHEBI:192714"/>
        <dbReference type="ChEBI" id="CHEBI:192715"/>
        <dbReference type="EC" id="3.2.1.96"/>
    </reaction>
</comment>
<comment type="subunit">
    <text evidence="5">Oligomer; forms a ring structure at the cell surface which is important for efficient partitioning of daughter cells after cell division.</text>
</comment>
<feature type="domain" description="GW" evidence="18">
    <location>
        <begin position="952"/>
        <end position="1025"/>
    </location>
</feature>
<organism evidence="19">
    <name type="scientific">Staphylococcus simulans</name>
    <dbReference type="NCBI Taxonomy" id="1286"/>
    <lineage>
        <taxon>Bacteria</taxon>
        <taxon>Bacillati</taxon>
        <taxon>Bacillota</taxon>
        <taxon>Bacilli</taxon>
        <taxon>Bacillales</taxon>
        <taxon>Staphylococcaceae</taxon>
        <taxon>Staphylococcus</taxon>
    </lineage>
</organism>
<evidence type="ECO:0000256" key="11">
    <source>
        <dbReference type="ARBA" id="ARBA00022737"/>
    </source>
</evidence>
<dbReference type="InterPro" id="IPR002502">
    <property type="entry name" value="Amidase_domain"/>
</dbReference>
<keyword evidence="10 17" id="KW-0732">Signal</keyword>
<accession>Q9LAA1</accession>
<feature type="region of interest" description="Disordered" evidence="16">
    <location>
        <begin position="102"/>
        <end position="165"/>
    </location>
</feature>
<feature type="region of interest" description="Disordered" evidence="16">
    <location>
        <begin position="676"/>
        <end position="706"/>
    </location>
</feature>
<feature type="domain" description="GW" evidence="18">
    <location>
        <begin position="782"/>
        <end position="863"/>
    </location>
</feature>
<evidence type="ECO:0000256" key="10">
    <source>
        <dbReference type="ARBA" id="ARBA00022729"/>
    </source>
</evidence>
<sequence>MSKKFHYKTPAIIALTIAGSAITTHQAYAQSNSETSEPTNTTSNVNQNQQPTGNQTAQNQQATQDTAKTIAGTQQYKDPTQVQPKENDENLSYDSKLDQLNNQAEPSNEANAQPTADAQNNTTDQPANVTQQDTEQTNAQAQNAQQQKLAEQQAQAAQQQEQANKQQTQEAQQAVQKQVVSEQNKASQPEAQTSVNQTTPQKVEQPKATTYAARSTEPVTTFRSVQQPTQTATRSAQTTQTATRSAQPAQTTYSAPKPSLPKYKPTVNSSINDYIRQQNYKVPTYEQDYSSYIPKYNYRYGKPEGIVIHDTANENSTLNNEVAYMKNNWQNAFVHGFVDGNRIVETANTDYLRWGAGPVANERYIHMELVHTHDKDSFARQMNNIADYAATNLQYYGLKPDSAEYDGRGTVWTHRAVSNFLGGTDHVDPHGYLQSRGYNYDALYDLINEKYLIKEGVVAPWGTASNTTTQPTQPTKPTTKPTTKPSTNTSQLKLIPVDSLGRLNNTNNGLYKTVYDKAGVQNSNLNNQTYRLTKKALLGDKSFYLISDYNKGTNYGWVQTGDITYKVGHPVTTNTKTYGVQSGTKLYSTPWGTDKQAVATVSGTGAQAFKASKQTEVSPTQFVYGTVNGKSGWVDIAKLSNYTAPKTTVNKPTTQVKGVSTTTPSKTTTTKKAVKPATKPVAKTTTKTAVKPTAKPVAKTTTKTAVKPATTTTKKVVKPATKPTTAVKTTKTAVKPAAKKVVNTVKSVAKTTAQKVQPTAKAATTTKAVSKPATTKAATQTTKAPLNKTITVNKLGQYVSDNYGLRASVYDKKGAKAAKFLGYTYNITRERNQDGTLYYLLQNIGLTTPLGWVNAKDVRVADKGLVTPTSQQYSVNTKSNGLYTTPWGTAKQLIDPLTKQNGTFKAIKRTLVNKTPYVYGTVNGKTGWVAEKTLTPKTTAKAATTSAQKQQPAVKYNHDYIVTNNKGYYYKTPNGQVLGSLKDQFGNIITVFERQVVNGVTWYHGVLANGQTAWVKAADVRNTLTRTNVSDYSFDQAVAKQMNLPWSPKVQHVPGQWDDASEDEVRTAMDPRTITEDATQKYQFLRLDKAQALSASSVNKLLEGKGILEGQGAAFTQAAKTYDINEIYLISHALLETGNGTSALANGGYVNSANKVVTNEPKKYYNMFGIGAIDTDAVRGGFKTAAHYGWDTVEKAIIGGAKFITSDYLDRGQNTLYRMRWNPSEPATHQYATDINWASHNATRMKQMYDKIGETGKYFDTDIYRV</sequence>
<dbReference type="GO" id="GO:0009253">
    <property type="term" value="P:peptidoglycan catabolic process"/>
    <property type="evidence" value="ECO:0007669"/>
    <property type="project" value="InterPro"/>
</dbReference>
<evidence type="ECO:0000256" key="13">
    <source>
        <dbReference type="ARBA" id="ARBA00023268"/>
    </source>
</evidence>
<keyword evidence="14" id="KW-0961">Cell wall biogenesis/degradation</keyword>
<evidence type="ECO:0000256" key="15">
    <source>
        <dbReference type="ARBA" id="ARBA00034414"/>
    </source>
</evidence>